<keyword evidence="5" id="KW-0997">Cell inner membrane</keyword>
<keyword evidence="2 5" id="KW-0812">Transmembrane</keyword>
<name>A0A3G8LUB3_9GAMM</name>
<dbReference type="HAMAP" id="MF_01948">
    <property type="entry name" value="LPS_assembly_LapA"/>
    <property type="match status" value="1"/>
</dbReference>
<protein>
    <recommendedName>
        <fullName evidence="5">Probable lipopolysaccharide assembly protein A</fullName>
    </recommendedName>
</protein>
<dbReference type="Proteomes" id="UP000278035">
    <property type="component" value="Chromosome"/>
</dbReference>
<evidence type="ECO:0000256" key="4">
    <source>
        <dbReference type="ARBA" id="ARBA00023136"/>
    </source>
</evidence>
<comment type="similarity">
    <text evidence="5">Belongs to the LapA family.</text>
</comment>
<dbReference type="GO" id="GO:0008653">
    <property type="term" value="P:lipopolysaccharide metabolic process"/>
    <property type="evidence" value="ECO:0007669"/>
    <property type="project" value="InterPro"/>
</dbReference>
<evidence type="ECO:0000256" key="3">
    <source>
        <dbReference type="ARBA" id="ARBA00022989"/>
    </source>
</evidence>
<organism evidence="7 8">
    <name type="scientific">Shewanella livingstonensis</name>
    <dbReference type="NCBI Taxonomy" id="150120"/>
    <lineage>
        <taxon>Bacteria</taxon>
        <taxon>Pseudomonadati</taxon>
        <taxon>Pseudomonadota</taxon>
        <taxon>Gammaproteobacteria</taxon>
        <taxon>Alteromonadales</taxon>
        <taxon>Shewanellaceae</taxon>
        <taxon>Shewanella</taxon>
    </lineage>
</organism>
<keyword evidence="3 5" id="KW-1133">Transmembrane helix</keyword>
<feature type="domain" description="Lipopolysaccharide assembly protein A" evidence="6">
    <location>
        <begin position="27"/>
        <end position="85"/>
    </location>
</feature>
<dbReference type="KEGG" id="slj:EGC82_10580"/>
<comment type="function">
    <text evidence="5">Involved in the assembly of lipopolysaccharide (LPS).</text>
</comment>
<dbReference type="OrthoDB" id="7064015at2"/>
<keyword evidence="4 5" id="KW-0472">Membrane</keyword>
<reference evidence="8" key="1">
    <citation type="submission" date="2018-11" db="EMBL/GenBank/DDBJ databases">
        <title>Shewanella sp. M2.</title>
        <authorList>
            <person name="Hwang Y.J."/>
            <person name="Hwang C.Y."/>
        </authorList>
    </citation>
    <scope>NUCLEOTIDE SEQUENCE [LARGE SCALE GENOMIC DNA]</scope>
    <source>
        <strain evidence="8">LMG 19866</strain>
    </source>
</reference>
<dbReference type="InterPro" id="IPR032906">
    <property type="entry name" value="LapA"/>
</dbReference>
<dbReference type="GO" id="GO:0005886">
    <property type="term" value="C:plasma membrane"/>
    <property type="evidence" value="ECO:0007669"/>
    <property type="project" value="UniProtKB-SubCell"/>
</dbReference>
<dbReference type="EMBL" id="CP034015">
    <property type="protein sequence ID" value="AZG73171.1"/>
    <property type="molecule type" value="Genomic_DNA"/>
</dbReference>
<evidence type="ECO:0000256" key="1">
    <source>
        <dbReference type="ARBA" id="ARBA00022475"/>
    </source>
</evidence>
<evidence type="ECO:0000313" key="8">
    <source>
        <dbReference type="Proteomes" id="UP000278035"/>
    </source>
</evidence>
<evidence type="ECO:0000259" key="6">
    <source>
        <dbReference type="Pfam" id="PF06305"/>
    </source>
</evidence>
<feature type="transmembrane region" description="Helical" evidence="5">
    <location>
        <begin position="46"/>
        <end position="69"/>
    </location>
</feature>
<evidence type="ECO:0000256" key="5">
    <source>
        <dbReference type="HAMAP-Rule" id="MF_01948"/>
    </source>
</evidence>
<comment type="caution">
    <text evidence="5">Lacks conserved residue(s) required for the propagation of feature annotation.</text>
</comment>
<dbReference type="AlphaFoldDB" id="A0A3G8LUB3"/>
<dbReference type="InterPro" id="IPR010445">
    <property type="entry name" value="LapA_dom"/>
</dbReference>
<evidence type="ECO:0000256" key="2">
    <source>
        <dbReference type="ARBA" id="ARBA00022692"/>
    </source>
</evidence>
<feature type="transmembrane region" description="Helical" evidence="5">
    <location>
        <begin position="7"/>
        <end position="26"/>
    </location>
</feature>
<evidence type="ECO:0000313" key="7">
    <source>
        <dbReference type="EMBL" id="AZG73171.1"/>
    </source>
</evidence>
<keyword evidence="1 5" id="KW-1003">Cell membrane</keyword>
<keyword evidence="8" id="KW-1185">Reference proteome</keyword>
<sequence>MENSVRSFIVVVLVGLLFVLALLFGAKNEQVVTLSYFIAEGQYRLPMVLAVVFFSGFVISWIFASYHIVKLKLALRKSNKALKKFTAADAISVVVTPKDQAV</sequence>
<comment type="subcellular location">
    <subcellularLocation>
        <location evidence="5">Cell inner membrane</location>
        <topology evidence="5">Multi-pass membrane protein</topology>
    </subcellularLocation>
</comment>
<dbReference type="Pfam" id="PF06305">
    <property type="entry name" value="LapA_dom"/>
    <property type="match status" value="1"/>
</dbReference>
<proteinExistence type="inferred from homology"/>
<accession>A0A3G8LUB3</accession>
<gene>
    <name evidence="5" type="primary">lapA</name>
    <name evidence="7" type="ORF">EGC82_10580</name>
</gene>